<evidence type="ECO:0000256" key="2">
    <source>
        <dbReference type="ARBA" id="ARBA00014363"/>
    </source>
</evidence>
<reference evidence="10" key="1">
    <citation type="journal article" date="2022" name="Front. Microbiol.">
        <title>New perspectives on an old grouping: The genomic and phenotypic variability of Oxalobacter formigenes and the implications for calcium oxalate stone prevention.</title>
        <authorList>
            <person name="Chmiel J.A."/>
            <person name="Carr C."/>
            <person name="Stuivenberg G.A."/>
            <person name="Venema R."/>
            <person name="Chanyi R.M."/>
            <person name="Al K.F."/>
            <person name="Giguere D."/>
            <person name="Say H."/>
            <person name="Akouris P.P."/>
            <person name="Dominguez Romero S.A."/>
            <person name="Kwong A."/>
            <person name="Tai V."/>
            <person name="Koval S.F."/>
            <person name="Razvi H."/>
            <person name="Bjazevic J."/>
            <person name="Burton J.P."/>
        </authorList>
    </citation>
    <scope>NUCLEOTIDE SEQUENCE</scope>
    <source>
        <strain evidence="10">WoOx3</strain>
    </source>
</reference>
<evidence type="ECO:0000256" key="3">
    <source>
        <dbReference type="ARBA" id="ARBA00022679"/>
    </source>
</evidence>
<evidence type="ECO:0000256" key="8">
    <source>
        <dbReference type="SAM" id="MobiDB-lite"/>
    </source>
</evidence>
<name>A0A9E9P2J0_9BURK</name>
<dbReference type="InterPro" id="IPR027417">
    <property type="entry name" value="P-loop_NTPase"/>
</dbReference>
<dbReference type="Pfam" id="PF13177">
    <property type="entry name" value="DNA_pol3_delta2"/>
    <property type="match status" value="1"/>
</dbReference>
<sequence length="331" mass="36395">MQASLPHAILLHGPVGTGKSAFAETLAKSLLCENRHPGGHACHACLSCGWFDQYAHLDYRRILPAALEAEKGAADEGAEAADGEDEKTAGRSAREPSRRIGIDQIRQLADVINLSTHRGGLRVICLWPAEALTTESANALLKMLEEPPPGTVFILVTNNINALLPTILSRCRKLAMPMPDFAAALAWLKAEGVADAETWLAEQGGAPVAALEEAQNGNREEMDVFLAALASPGVDMALKTAEKLQRSSARNIIAWLQRWLYDLLSLSMSGRQRYFPRYRKTLETQAASVSTDELLRLIKKTAERNRIAEHPLVLRLLIEDILLDYSRLFTR</sequence>
<dbReference type="InterPro" id="IPR015199">
    <property type="entry name" value="DNA_pol_III_delta_C"/>
</dbReference>
<evidence type="ECO:0000256" key="7">
    <source>
        <dbReference type="ARBA" id="ARBA00049244"/>
    </source>
</evidence>
<keyword evidence="6" id="KW-0239">DNA-directed DNA polymerase</keyword>
<feature type="region of interest" description="Disordered" evidence="8">
    <location>
        <begin position="74"/>
        <end position="96"/>
    </location>
</feature>
<feature type="domain" description="DNA polymerase III delta subunit C-terminal" evidence="9">
    <location>
        <begin position="233"/>
        <end position="325"/>
    </location>
</feature>
<evidence type="ECO:0000313" key="11">
    <source>
        <dbReference type="Proteomes" id="UP001156215"/>
    </source>
</evidence>
<evidence type="ECO:0000256" key="5">
    <source>
        <dbReference type="ARBA" id="ARBA00022705"/>
    </source>
</evidence>
<evidence type="ECO:0000256" key="1">
    <source>
        <dbReference type="ARBA" id="ARBA00012417"/>
    </source>
</evidence>
<dbReference type="NCBIfam" id="TIGR00678">
    <property type="entry name" value="holB"/>
    <property type="match status" value="1"/>
</dbReference>
<comment type="catalytic activity">
    <reaction evidence="7">
        <text>DNA(n) + a 2'-deoxyribonucleoside 5'-triphosphate = DNA(n+1) + diphosphate</text>
        <dbReference type="Rhea" id="RHEA:22508"/>
        <dbReference type="Rhea" id="RHEA-COMP:17339"/>
        <dbReference type="Rhea" id="RHEA-COMP:17340"/>
        <dbReference type="ChEBI" id="CHEBI:33019"/>
        <dbReference type="ChEBI" id="CHEBI:61560"/>
        <dbReference type="ChEBI" id="CHEBI:173112"/>
        <dbReference type="EC" id="2.7.7.7"/>
    </reaction>
</comment>
<protein>
    <recommendedName>
        <fullName evidence="2">DNA polymerase III subunit delta'</fullName>
        <ecNumber evidence="1">2.7.7.7</ecNumber>
    </recommendedName>
</protein>
<dbReference type="KEGG" id="ovb:NB640_12160"/>
<evidence type="ECO:0000313" key="10">
    <source>
        <dbReference type="EMBL" id="WAW09957.1"/>
    </source>
</evidence>
<dbReference type="EMBL" id="CP098242">
    <property type="protein sequence ID" value="WAW09957.1"/>
    <property type="molecule type" value="Genomic_DNA"/>
</dbReference>
<dbReference type="InterPro" id="IPR050238">
    <property type="entry name" value="DNA_Rep/Repair_Clamp_Loader"/>
</dbReference>
<feature type="compositionally biased region" description="Acidic residues" evidence="8">
    <location>
        <begin position="76"/>
        <end position="85"/>
    </location>
</feature>
<dbReference type="PANTHER" id="PTHR11669:SF8">
    <property type="entry name" value="DNA POLYMERASE III SUBUNIT DELTA"/>
    <property type="match status" value="1"/>
</dbReference>
<dbReference type="AlphaFoldDB" id="A0A9E9P2J0"/>
<keyword evidence="11" id="KW-1185">Reference proteome</keyword>
<dbReference type="GO" id="GO:0008408">
    <property type="term" value="F:3'-5' exonuclease activity"/>
    <property type="evidence" value="ECO:0007669"/>
    <property type="project" value="InterPro"/>
</dbReference>
<feature type="compositionally biased region" description="Basic and acidic residues" evidence="8">
    <location>
        <begin position="86"/>
        <end position="96"/>
    </location>
</feature>
<organism evidence="10 11">
    <name type="scientific">Oxalobacter vibrioformis</name>
    <dbReference type="NCBI Taxonomy" id="933080"/>
    <lineage>
        <taxon>Bacteria</taxon>
        <taxon>Pseudomonadati</taxon>
        <taxon>Pseudomonadota</taxon>
        <taxon>Betaproteobacteria</taxon>
        <taxon>Burkholderiales</taxon>
        <taxon>Oxalobacteraceae</taxon>
        <taxon>Oxalobacter</taxon>
    </lineage>
</organism>
<evidence type="ECO:0000256" key="4">
    <source>
        <dbReference type="ARBA" id="ARBA00022695"/>
    </source>
</evidence>
<dbReference type="GO" id="GO:0009360">
    <property type="term" value="C:DNA polymerase III complex"/>
    <property type="evidence" value="ECO:0007669"/>
    <property type="project" value="InterPro"/>
</dbReference>
<dbReference type="GO" id="GO:0003677">
    <property type="term" value="F:DNA binding"/>
    <property type="evidence" value="ECO:0007669"/>
    <property type="project" value="InterPro"/>
</dbReference>
<keyword evidence="5" id="KW-0235">DNA replication</keyword>
<dbReference type="InterPro" id="IPR004622">
    <property type="entry name" value="DNA_pol_HolB"/>
</dbReference>
<keyword evidence="4 10" id="KW-0548">Nucleotidyltransferase</keyword>
<dbReference type="RefSeq" id="WP_269308960.1">
    <property type="nucleotide sequence ID" value="NZ_CP098242.1"/>
</dbReference>
<dbReference type="SUPFAM" id="SSF52540">
    <property type="entry name" value="P-loop containing nucleoside triphosphate hydrolases"/>
    <property type="match status" value="1"/>
</dbReference>
<proteinExistence type="predicted"/>
<dbReference type="GO" id="GO:0006261">
    <property type="term" value="P:DNA-templated DNA replication"/>
    <property type="evidence" value="ECO:0007669"/>
    <property type="project" value="TreeGrafter"/>
</dbReference>
<dbReference type="GO" id="GO:0003887">
    <property type="term" value="F:DNA-directed DNA polymerase activity"/>
    <property type="evidence" value="ECO:0007669"/>
    <property type="project" value="UniProtKB-KW"/>
</dbReference>
<dbReference type="Gene3D" id="3.40.50.300">
    <property type="entry name" value="P-loop containing nucleotide triphosphate hydrolases"/>
    <property type="match status" value="1"/>
</dbReference>
<dbReference type="Pfam" id="PF09115">
    <property type="entry name" value="DNApol3-delta_C"/>
    <property type="match status" value="1"/>
</dbReference>
<dbReference type="Proteomes" id="UP001156215">
    <property type="component" value="Chromosome"/>
</dbReference>
<evidence type="ECO:0000256" key="6">
    <source>
        <dbReference type="ARBA" id="ARBA00022932"/>
    </source>
</evidence>
<evidence type="ECO:0000259" key="9">
    <source>
        <dbReference type="Pfam" id="PF09115"/>
    </source>
</evidence>
<accession>A0A9E9P2J0</accession>
<dbReference type="PANTHER" id="PTHR11669">
    <property type="entry name" value="REPLICATION FACTOR C / DNA POLYMERASE III GAMMA-TAU SUBUNIT"/>
    <property type="match status" value="1"/>
</dbReference>
<gene>
    <name evidence="10" type="primary">holB</name>
    <name evidence="10" type="ORF">NB640_12160</name>
</gene>
<dbReference type="EC" id="2.7.7.7" evidence="1"/>
<keyword evidence="3 10" id="KW-0808">Transferase</keyword>